<proteinExistence type="predicted"/>
<evidence type="ECO:0000256" key="1">
    <source>
        <dbReference type="SAM" id="Phobius"/>
    </source>
</evidence>
<dbReference type="Proteomes" id="UP000446768">
    <property type="component" value="Unassembled WGS sequence"/>
</dbReference>
<name>A0A7X2LTQ0_9BURK</name>
<evidence type="ECO:0000313" key="3">
    <source>
        <dbReference type="Proteomes" id="UP000446768"/>
    </source>
</evidence>
<keyword evidence="1" id="KW-0812">Transmembrane</keyword>
<keyword evidence="3" id="KW-1185">Reference proteome</keyword>
<dbReference type="EMBL" id="WKJJ01000005">
    <property type="protein sequence ID" value="MRV72074.1"/>
    <property type="molecule type" value="Genomic_DNA"/>
</dbReference>
<keyword evidence="1" id="KW-1133">Transmembrane helix</keyword>
<gene>
    <name evidence="2" type="ORF">GJ700_10145</name>
</gene>
<organism evidence="2 3">
    <name type="scientific">Pseudoduganella rivuli</name>
    <dbReference type="NCBI Taxonomy" id="2666085"/>
    <lineage>
        <taxon>Bacteria</taxon>
        <taxon>Pseudomonadati</taxon>
        <taxon>Pseudomonadota</taxon>
        <taxon>Betaproteobacteria</taxon>
        <taxon>Burkholderiales</taxon>
        <taxon>Oxalobacteraceae</taxon>
        <taxon>Telluria group</taxon>
        <taxon>Pseudoduganella</taxon>
    </lineage>
</organism>
<protein>
    <submittedName>
        <fullName evidence="2">Uncharacterized protein</fullName>
    </submittedName>
</protein>
<comment type="caution">
    <text evidence="2">The sequence shown here is derived from an EMBL/GenBank/DDBJ whole genome shotgun (WGS) entry which is preliminary data.</text>
</comment>
<reference evidence="2 3" key="1">
    <citation type="submission" date="2019-11" db="EMBL/GenBank/DDBJ databases">
        <title>Novel species isolated from a subtropical stream in China.</title>
        <authorList>
            <person name="Lu H."/>
        </authorList>
    </citation>
    <scope>NUCLEOTIDE SEQUENCE [LARGE SCALE GENOMIC DNA]</scope>
    <source>
        <strain evidence="2 3">FT92W</strain>
    </source>
</reference>
<feature type="transmembrane region" description="Helical" evidence="1">
    <location>
        <begin position="41"/>
        <end position="61"/>
    </location>
</feature>
<dbReference type="RefSeq" id="WP_154373244.1">
    <property type="nucleotide sequence ID" value="NZ_WKJJ01000005.1"/>
</dbReference>
<evidence type="ECO:0000313" key="2">
    <source>
        <dbReference type="EMBL" id="MRV72074.1"/>
    </source>
</evidence>
<keyword evidence="1" id="KW-0472">Membrane</keyword>
<dbReference type="AlphaFoldDB" id="A0A7X2LTQ0"/>
<accession>A0A7X2LTQ0</accession>
<sequence length="120" mass="13055">MTMHLSRTLQKILGFSISFVTFLANTWLCFAGSDFSLLVKFVFLLVSGALLGALAGNIKFFEGQRKQLAWAATVSAFILWIPVVVATYGFALLGIPLILLYGLAVHAGWQLSQRKTGASD</sequence>